<gene>
    <name evidence="2" type="ORF">SSLN_LOCUS934</name>
</gene>
<reference evidence="4" key="1">
    <citation type="submission" date="2016-06" db="UniProtKB">
        <authorList>
            <consortium name="WormBaseParasite"/>
        </authorList>
    </citation>
    <scope>IDENTIFICATION</scope>
</reference>
<reference evidence="2 3" key="2">
    <citation type="submission" date="2018-11" db="EMBL/GenBank/DDBJ databases">
        <authorList>
            <consortium name="Pathogen Informatics"/>
        </authorList>
    </citation>
    <scope>NUCLEOTIDE SEQUENCE [LARGE SCALE GENOMIC DNA]</scope>
    <source>
        <strain evidence="2 3">NST_G2</strain>
    </source>
</reference>
<feature type="region of interest" description="Disordered" evidence="1">
    <location>
        <begin position="17"/>
        <end position="39"/>
    </location>
</feature>
<organism evidence="4">
    <name type="scientific">Schistocephalus solidus</name>
    <name type="common">Tapeworm</name>
    <dbReference type="NCBI Taxonomy" id="70667"/>
    <lineage>
        <taxon>Eukaryota</taxon>
        <taxon>Metazoa</taxon>
        <taxon>Spiralia</taxon>
        <taxon>Lophotrochozoa</taxon>
        <taxon>Platyhelminthes</taxon>
        <taxon>Cestoda</taxon>
        <taxon>Eucestoda</taxon>
        <taxon>Diphyllobothriidea</taxon>
        <taxon>Diphyllobothriidae</taxon>
        <taxon>Schistocephalus</taxon>
    </lineage>
</organism>
<dbReference type="AlphaFoldDB" id="A0A183S9N6"/>
<protein>
    <submittedName>
        <fullName evidence="4">Uridylate kinase</fullName>
    </submittedName>
</protein>
<name>A0A183S9N6_SCHSO</name>
<evidence type="ECO:0000313" key="2">
    <source>
        <dbReference type="EMBL" id="VDL86531.1"/>
    </source>
</evidence>
<dbReference type="Proteomes" id="UP000275846">
    <property type="component" value="Unassembled WGS sequence"/>
</dbReference>
<keyword evidence="3" id="KW-1185">Reference proteome</keyword>
<dbReference type="WBParaSite" id="SSLN_0000097301-mRNA-1">
    <property type="protein sequence ID" value="SSLN_0000097301-mRNA-1"/>
    <property type="gene ID" value="SSLN_0000097301"/>
</dbReference>
<sequence length="76" mass="8293">MRNETVNAQKIHGTGVHKLTSTTIRASRPAARGSCGEDEEMSRLPELAYRFASACRVFLVSLSGGMTQILDKDIPD</sequence>
<evidence type="ECO:0000313" key="4">
    <source>
        <dbReference type="WBParaSite" id="SSLN_0000097301-mRNA-1"/>
    </source>
</evidence>
<dbReference type="EMBL" id="UYSU01001076">
    <property type="protein sequence ID" value="VDL86531.1"/>
    <property type="molecule type" value="Genomic_DNA"/>
</dbReference>
<evidence type="ECO:0000313" key="3">
    <source>
        <dbReference type="Proteomes" id="UP000275846"/>
    </source>
</evidence>
<evidence type="ECO:0000256" key="1">
    <source>
        <dbReference type="SAM" id="MobiDB-lite"/>
    </source>
</evidence>
<accession>A0A183S9N6</accession>
<proteinExistence type="predicted"/>